<reference evidence="7 8" key="1">
    <citation type="journal article" date="2016" name="Proc. Natl. Acad. Sci. U.S.A.">
        <title>Comparative genomics of biotechnologically important yeasts.</title>
        <authorList>
            <person name="Riley R."/>
            <person name="Haridas S."/>
            <person name="Wolfe K.H."/>
            <person name="Lopes M.R."/>
            <person name="Hittinger C.T."/>
            <person name="Goeker M."/>
            <person name="Salamov A.A."/>
            <person name="Wisecaver J.H."/>
            <person name="Long T.M."/>
            <person name="Calvey C.H."/>
            <person name="Aerts A.L."/>
            <person name="Barry K.W."/>
            <person name="Choi C."/>
            <person name="Clum A."/>
            <person name="Coughlan A.Y."/>
            <person name="Deshpande S."/>
            <person name="Douglass A.P."/>
            <person name="Hanson S.J."/>
            <person name="Klenk H.-P."/>
            <person name="LaButti K.M."/>
            <person name="Lapidus A."/>
            <person name="Lindquist E.A."/>
            <person name="Lipzen A.M."/>
            <person name="Meier-Kolthoff J.P."/>
            <person name="Ohm R.A."/>
            <person name="Otillar R.P."/>
            <person name="Pangilinan J.L."/>
            <person name="Peng Y."/>
            <person name="Rokas A."/>
            <person name="Rosa C.A."/>
            <person name="Scheuner C."/>
            <person name="Sibirny A.A."/>
            <person name="Slot J.C."/>
            <person name="Stielow J.B."/>
            <person name="Sun H."/>
            <person name="Kurtzman C.P."/>
            <person name="Blackwell M."/>
            <person name="Grigoriev I.V."/>
            <person name="Jeffries T.W."/>
        </authorList>
    </citation>
    <scope>NUCLEOTIDE SEQUENCE [LARGE SCALE GENOMIC DNA]</scope>
    <source>
        <strain evidence="8">ATCC 58044 / CBS 1984 / NCYC 433 / NRRL Y-366-8</strain>
    </source>
</reference>
<evidence type="ECO:0000256" key="1">
    <source>
        <dbReference type="ARBA" id="ARBA00004173"/>
    </source>
</evidence>
<dbReference type="InterPro" id="IPR007648">
    <property type="entry name" value="ATPase_inhibitor_mt"/>
</dbReference>
<evidence type="ECO:0000256" key="5">
    <source>
        <dbReference type="SAM" id="Coils"/>
    </source>
</evidence>
<dbReference type="Pfam" id="PF04568">
    <property type="entry name" value="IATP"/>
    <property type="match status" value="1"/>
</dbReference>
<dbReference type="AlphaFoldDB" id="A0A1E3P8Q6"/>
<dbReference type="EMBL" id="KV454208">
    <property type="protein sequence ID" value="ODQ61789.1"/>
    <property type="molecule type" value="Genomic_DNA"/>
</dbReference>
<gene>
    <name evidence="7" type="ORF">WICANDRAFT_59867</name>
</gene>
<comment type="subcellular location">
    <subcellularLocation>
        <location evidence="1">Mitochondrion</location>
    </subcellularLocation>
</comment>
<protein>
    <recommendedName>
        <fullName evidence="4">ATPase inhibitor, mitochondrial</fullName>
    </recommendedName>
</protein>
<evidence type="ECO:0000313" key="8">
    <source>
        <dbReference type="Proteomes" id="UP000094112"/>
    </source>
</evidence>
<dbReference type="RefSeq" id="XP_019040996.1">
    <property type="nucleotide sequence ID" value="XM_019182891.1"/>
</dbReference>
<name>A0A1E3P8Q6_WICAA</name>
<accession>A0A1E3P8Q6</accession>
<dbReference type="Gene3D" id="1.20.5.500">
    <property type="entry name" value="Single helix bin"/>
    <property type="match status" value="1"/>
</dbReference>
<comment type="similarity">
    <text evidence="2 4">Belongs to the ATPase inhibitor family.</text>
</comment>
<feature type="coiled-coil region" evidence="5">
    <location>
        <begin position="54"/>
        <end position="81"/>
    </location>
</feature>
<evidence type="ECO:0000256" key="6">
    <source>
        <dbReference type="SAM" id="MobiDB-lite"/>
    </source>
</evidence>
<organism evidence="7 8">
    <name type="scientific">Wickerhamomyces anomalus (strain ATCC 58044 / CBS 1984 / NCYC 433 / NRRL Y-366-8)</name>
    <name type="common">Yeast</name>
    <name type="synonym">Hansenula anomala</name>
    <dbReference type="NCBI Taxonomy" id="683960"/>
    <lineage>
        <taxon>Eukaryota</taxon>
        <taxon>Fungi</taxon>
        <taxon>Dikarya</taxon>
        <taxon>Ascomycota</taxon>
        <taxon>Saccharomycotina</taxon>
        <taxon>Saccharomycetes</taxon>
        <taxon>Phaffomycetales</taxon>
        <taxon>Wickerhamomycetaceae</taxon>
        <taxon>Wickerhamomyces</taxon>
    </lineage>
</organism>
<dbReference type="OrthoDB" id="5532350at2759"/>
<evidence type="ECO:0000313" key="7">
    <source>
        <dbReference type="EMBL" id="ODQ61789.1"/>
    </source>
</evidence>
<sequence length="87" mass="9935">MSSQLALRRALVSARSMRVGVRAYTEGATGSNRPESSGDSFTKREKANEDYYVRKHEQEQLTALKESLKKQKENIADLEEKINNFNK</sequence>
<keyword evidence="5" id="KW-0175">Coiled coil</keyword>
<feature type="region of interest" description="Disordered" evidence="6">
    <location>
        <begin position="22"/>
        <end position="45"/>
    </location>
</feature>
<evidence type="ECO:0000256" key="3">
    <source>
        <dbReference type="ARBA" id="ARBA00023128"/>
    </source>
</evidence>
<evidence type="ECO:0000256" key="4">
    <source>
        <dbReference type="RuleBase" id="RU368087"/>
    </source>
</evidence>
<keyword evidence="8" id="KW-1185">Reference proteome</keyword>
<dbReference type="STRING" id="683960.A0A1E3P8Q6"/>
<dbReference type="Proteomes" id="UP000094112">
    <property type="component" value="Unassembled WGS sequence"/>
</dbReference>
<evidence type="ECO:0000256" key="2">
    <source>
        <dbReference type="ARBA" id="ARBA00010901"/>
    </source>
</evidence>
<comment type="function">
    <text evidence="4">Inhibits the enzyme activity of ATPase.</text>
</comment>
<proteinExistence type="inferred from homology"/>
<dbReference type="GO" id="GO:0005739">
    <property type="term" value="C:mitochondrion"/>
    <property type="evidence" value="ECO:0007669"/>
    <property type="project" value="UniProtKB-SubCell"/>
</dbReference>
<feature type="compositionally biased region" description="Polar residues" evidence="6">
    <location>
        <begin position="28"/>
        <end position="40"/>
    </location>
</feature>
<keyword evidence="3" id="KW-0496">Mitochondrion</keyword>
<dbReference type="GeneID" id="30200137"/>
<dbReference type="GO" id="GO:0042030">
    <property type="term" value="F:ATPase inhibitor activity"/>
    <property type="evidence" value="ECO:0007669"/>
    <property type="project" value="InterPro"/>
</dbReference>
<dbReference type="SUPFAM" id="SSF64602">
    <property type="entry name" value="F1 ATPase inhibitor, IF1, C-terminal domain"/>
    <property type="match status" value="1"/>
</dbReference>